<keyword evidence="3" id="KW-1185">Reference proteome</keyword>
<feature type="compositionally biased region" description="Basic residues" evidence="1">
    <location>
        <begin position="206"/>
        <end position="215"/>
    </location>
</feature>
<feature type="region of interest" description="Disordered" evidence="1">
    <location>
        <begin position="435"/>
        <end position="496"/>
    </location>
</feature>
<feature type="region of interest" description="Disordered" evidence="1">
    <location>
        <begin position="28"/>
        <end position="348"/>
    </location>
</feature>
<feature type="compositionally biased region" description="Polar residues" evidence="1">
    <location>
        <begin position="854"/>
        <end position="865"/>
    </location>
</feature>
<evidence type="ECO:0000313" key="2">
    <source>
        <dbReference type="EMBL" id="KND94561.1"/>
    </source>
</evidence>
<evidence type="ECO:0000313" key="3">
    <source>
        <dbReference type="Proteomes" id="UP000036947"/>
    </source>
</evidence>
<accession>A0A0L0NKC2</accession>
<gene>
    <name evidence="2" type="ORF">TOPH_01042</name>
</gene>
<name>A0A0L0NKC2_TOLOC</name>
<protein>
    <submittedName>
        <fullName evidence="2">Uncharacterized protein</fullName>
    </submittedName>
</protein>
<feature type="compositionally biased region" description="Polar residues" evidence="1">
    <location>
        <begin position="320"/>
        <end position="329"/>
    </location>
</feature>
<feature type="region of interest" description="Disordered" evidence="1">
    <location>
        <begin position="1099"/>
        <end position="1377"/>
    </location>
</feature>
<feature type="compositionally biased region" description="Polar residues" evidence="1">
    <location>
        <begin position="70"/>
        <end position="89"/>
    </location>
</feature>
<feature type="compositionally biased region" description="Acidic residues" evidence="1">
    <location>
        <begin position="619"/>
        <end position="641"/>
    </location>
</feature>
<feature type="compositionally biased region" description="Acidic residues" evidence="1">
    <location>
        <begin position="579"/>
        <end position="601"/>
    </location>
</feature>
<dbReference type="Proteomes" id="UP000036947">
    <property type="component" value="Unassembled WGS sequence"/>
</dbReference>
<feature type="compositionally biased region" description="Basic and acidic residues" evidence="1">
    <location>
        <begin position="609"/>
        <end position="618"/>
    </location>
</feature>
<feature type="compositionally biased region" description="Basic and acidic residues" evidence="1">
    <location>
        <begin position="642"/>
        <end position="651"/>
    </location>
</feature>
<feature type="region of interest" description="Disordered" evidence="1">
    <location>
        <begin position="515"/>
        <end position="549"/>
    </location>
</feature>
<feature type="compositionally biased region" description="Basic and acidic residues" evidence="1">
    <location>
        <begin position="941"/>
        <end position="957"/>
    </location>
</feature>
<feature type="compositionally biased region" description="Polar residues" evidence="1">
    <location>
        <begin position="1286"/>
        <end position="1296"/>
    </location>
</feature>
<comment type="caution">
    <text evidence="2">The sequence shown here is derived from an EMBL/GenBank/DDBJ whole genome shotgun (WGS) entry which is preliminary data.</text>
</comment>
<feature type="region of interest" description="Disordered" evidence="1">
    <location>
        <begin position="784"/>
        <end position="1065"/>
    </location>
</feature>
<dbReference type="STRING" id="1163406.A0A0L0NKC2"/>
<feature type="compositionally biased region" description="Low complexity" evidence="1">
    <location>
        <begin position="1314"/>
        <end position="1352"/>
    </location>
</feature>
<dbReference type="OrthoDB" id="3946221at2759"/>
<dbReference type="EMBL" id="LFRF01000002">
    <property type="protein sequence ID" value="KND94561.1"/>
    <property type="molecule type" value="Genomic_DNA"/>
</dbReference>
<reference evidence="2 3" key="1">
    <citation type="journal article" date="2015" name="BMC Genomics">
        <title>The genome of the truffle-parasite Tolypocladium ophioglossoides and the evolution of antifungal peptaibiotics.</title>
        <authorList>
            <person name="Quandt C.A."/>
            <person name="Bushley K.E."/>
            <person name="Spatafora J.W."/>
        </authorList>
    </citation>
    <scope>NUCLEOTIDE SEQUENCE [LARGE SCALE GENOMIC DNA]</scope>
    <source>
        <strain evidence="2 3">CBS 100239</strain>
    </source>
</reference>
<feature type="compositionally biased region" description="Low complexity" evidence="1">
    <location>
        <begin position="920"/>
        <end position="933"/>
    </location>
</feature>
<feature type="compositionally biased region" description="Polar residues" evidence="1">
    <location>
        <begin position="753"/>
        <end position="765"/>
    </location>
</feature>
<feature type="compositionally biased region" description="Polar residues" evidence="1">
    <location>
        <begin position="884"/>
        <end position="893"/>
    </location>
</feature>
<organism evidence="2 3">
    <name type="scientific">Tolypocladium ophioglossoides (strain CBS 100239)</name>
    <name type="common">Snaketongue truffleclub</name>
    <name type="synonym">Elaphocordyceps ophioglossoides</name>
    <dbReference type="NCBI Taxonomy" id="1163406"/>
    <lineage>
        <taxon>Eukaryota</taxon>
        <taxon>Fungi</taxon>
        <taxon>Dikarya</taxon>
        <taxon>Ascomycota</taxon>
        <taxon>Pezizomycotina</taxon>
        <taxon>Sordariomycetes</taxon>
        <taxon>Hypocreomycetidae</taxon>
        <taxon>Hypocreales</taxon>
        <taxon>Ophiocordycipitaceae</taxon>
        <taxon>Tolypocladium</taxon>
    </lineage>
</organism>
<sequence>MSRPRYSLSGSQPESFNVRWHSVVDPATPSADIISSPDPLNEPTGALDLFPPSSSRRVTRSQRSQRFVSLSSSPRKQTFELQVGDNRSPQKLLVTVETDGGIHTASGGPRRRLFQSPALTATPASRRRERAVTTTIPLRDAIEEEPATPRRRGRPRRSNGTPMPSAAKRRAGTPAKARTPRRPRITNTDEPEAPQSEASAQPTPRSTRRGRPHKSRALEPPSDAGTETTPKASATRQSARRRQPLAPGELVELADSSGDSQPQRVPEPAAQSEDDMELIGAPSDSTADAPMVDAPLDNDPSSDIWMATLSNEATPRASAHPTQPISAPSPSERALVTQQPEPEQADPGIDTSQAGDYIDLVPAPSDVSSVDEPAGASARQINDTIAQGEDFSMIFMDSIPSLQGNFNSSIPPVAQEELGEETSLIISNTLESLRQSTAQRDEMELSDPGEPLQLGPGRAELAEDELASDEPTPVLPTASESLSRGPGLRWSRSPRKAAALSPLRHRVLRFTARQVEDSAAVSPAKNAGDQTPNSNRARKDSSRVDNEAYNMYEDSFSEIPQEVLAAATPRRPYAADKYDDQDDIMDELQEEEKEMELEEGNELQAGVAHEVDQRHEEETQSLEDAAFEEYEDEDRVQEEATYEEHEEHEEPPAPSNASTAARSDGGRLPTPDDTPPQAEAQDDEDQGKSSHGSIRASSKLASPLAARAKPVADAEDLPGPSQPLEQSELPQPPEDGRASTHSIEATPAHPISSPLQGRLSLQQESLQDKTFRPALSAIVRVGRVLQSITSDPPSPEGRERQLGSPFRSPGSKESWNGSRDSQNGRRMSKSPQQPLSLAERPAAPSSPTREDPFTSASHNTGQANFMQALGHSVGGLANKDPSPSRESAASSMRITPPSDDAMSWVLKEGPISPRLRGDNSLQQASRSSSTRAAKGFISLGRLDKAADEPDELSHEAEARDDETDIWEFEARRETPKSTRQQPFGKKVATPSRRRGGIPSPWAKRRAETPASPGRDDVAETSNEQPRAADKGKSPAVAQASEVDEFSMLARTQRQQGAADKNAESVSKAKGFELSSFFSSPAAIPGMLAQKFLPAKTKSILGPTASQPEPAQAPVPVIPTSSMFPQVLQKEFRPNKGPRKDLFSPARPREPQERPDAEALSSPATPERVAMPPVAKKQNFTPRPGQASQTFFQASTQRAAAATPPRMQLSHADIHRWQQETSNASEGSADLNARPLLRPLPPKNASPTKSSLRSPLKPRTPGRVVEFTSSVLSPAEQARARRERRLSNSFLSQQQSAPLVPPPSPEATEDKENRNSNSNSNSDSNSNSNSNSNSTSNSTSTSTSTSNSDSNSDMDMDVVSMDDAPSLDGKKQAQPARLSQSVWTRQHWLFLDDLLQLRRRAPFDASYEPRADRYLGKTVRSQGEAMRLERWHLDCVDAFSAEVGGWDEGVLAKRLFALILGEERRKRGVPTRPSRVMFH</sequence>
<feature type="compositionally biased region" description="Basic and acidic residues" evidence="1">
    <location>
        <begin position="1129"/>
        <end position="1156"/>
    </location>
</feature>
<feature type="compositionally biased region" description="Acidic residues" evidence="1">
    <location>
        <begin position="958"/>
        <end position="967"/>
    </location>
</feature>
<feature type="compositionally biased region" description="Polar residues" evidence="1">
    <location>
        <begin position="689"/>
        <end position="700"/>
    </location>
</feature>
<feature type="compositionally biased region" description="Polar residues" evidence="1">
    <location>
        <begin position="811"/>
        <end position="835"/>
    </location>
</feature>
<proteinExistence type="predicted"/>
<feature type="compositionally biased region" description="Basic and acidic residues" evidence="1">
    <location>
        <begin position="537"/>
        <end position="546"/>
    </location>
</feature>
<feature type="compositionally biased region" description="Low complexity" evidence="1">
    <location>
        <begin position="50"/>
        <end position="69"/>
    </location>
</feature>
<feature type="compositionally biased region" description="Polar residues" evidence="1">
    <location>
        <begin position="196"/>
        <end position="205"/>
    </location>
</feature>
<feature type="region of interest" description="Disordered" evidence="1">
    <location>
        <begin position="567"/>
        <end position="772"/>
    </location>
</feature>
<feature type="compositionally biased region" description="Polar residues" evidence="1">
    <location>
        <begin position="1177"/>
        <end position="1197"/>
    </location>
</feature>
<evidence type="ECO:0000256" key="1">
    <source>
        <dbReference type="SAM" id="MobiDB-lite"/>
    </source>
</evidence>